<keyword evidence="2" id="KW-0812">Transmembrane</keyword>
<feature type="compositionally biased region" description="Basic and acidic residues" evidence="1">
    <location>
        <begin position="378"/>
        <end position="402"/>
    </location>
</feature>
<keyword evidence="2" id="KW-1133">Transmembrane helix</keyword>
<feature type="compositionally biased region" description="Basic and acidic residues" evidence="1">
    <location>
        <begin position="176"/>
        <end position="194"/>
    </location>
</feature>
<dbReference type="EMBL" id="FN648420">
    <property type="protein sequence ID" value="CBN76989.1"/>
    <property type="molecule type" value="Genomic_DNA"/>
</dbReference>
<organism evidence="3 4">
    <name type="scientific">Ectocarpus siliculosus</name>
    <name type="common">Brown alga</name>
    <name type="synonym">Conferva siliculosa</name>
    <dbReference type="NCBI Taxonomy" id="2880"/>
    <lineage>
        <taxon>Eukaryota</taxon>
        <taxon>Sar</taxon>
        <taxon>Stramenopiles</taxon>
        <taxon>Ochrophyta</taxon>
        <taxon>PX clade</taxon>
        <taxon>Phaeophyceae</taxon>
        <taxon>Ectocarpales</taxon>
        <taxon>Ectocarpaceae</taxon>
        <taxon>Ectocarpus</taxon>
    </lineage>
</organism>
<evidence type="ECO:0000313" key="4">
    <source>
        <dbReference type="Proteomes" id="UP000002630"/>
    </source>
</evidence>
<evidence type="ECO:0000256" key="1">
    <source>
        <dbReference type="SAM" id="MobiDB-lite"/>
    </source>
</evidence>
<dbReference type="AlphaFoldDB" id="D8LJA5"/>
<protein>
    <submittedName>
        <fullName evidence="3">Uncharacterized protein</fullName>
    </submittedName>
</protein>
<evidence type="ECO:0000256" key="2">
    <source>
        <dbReference type="SAM" id="Phobius"/>
    </source>
</evidence>
<proteinExistence type="predicted"/>
<dbReference type="OrthoDB" id="10617554at2759"/>
<feature type="compositionally biased region" description="Polar residues" evidence="1">
    <location>
        <begin position="123"/>
        <end position="136"/>
    </location>
</feature>
<keyword evidence="4" id="KW-1185">Reference proteome</keyword>
<name>D8LJA5_ECTSI</name>
<feature type="compositionally biased region" description="Low complexity" evidence="1">
    <location>
        <begin position="272"/>
        <end position="284"/>
    </location>
</feature>
<accession>D8LJA5</accession>
<dbReference type="Proteomes" id="UP000002630">
    <property type="component" value="Linkage Group LG15"/>
</dbReference>
<gene>
    <name evidence="3" type="ORF">Esi_0024_0165</name>
</gene>
<keyword evidence="2" id="KW-0472">Membrane</keyword>
<feature type="compositionally biased region" description="Low complexity" evidence="1">
    <location>
        <begin position="404"/>
        <end position="415"/>
    </location>
</feature>
<feature type="region of interest" description="Disordered" evidence="1">
    <location>
        <begin position="123"/>
        <end position="209"/>
    </location>
</feature>
<feature type="transmembrane region" description="Helical" evidence="2">
    <location>
        <begin position="228"/>
        <end position="248"/>
    </location>
</feature>
<sequence>MSFLVNTASGAFFGGRQTFGRAIEPRIPATVGEERLHNSLAQYMGGRRNLASRGGAMSTGGESHTSISVTAATADGAATVGGADRLVGEVTAPATTNGGTAAVAAAAVGNSSANTTALSLSGDSGSTMNTGDSQESAKGVAAAAAAAAAPEELDRKKSKFRRGSKGGSSSGGGGEEETKGGSATRRDGPAERIAKRSSFGGEDDEPVEPGERAIQCSCLRRSWPWGKIFSGVVTLGGVVVLVVLVAAAGDSSGSGRRLFSPQLLSSSGGGPPSSRWPARGRPAVGAGGHDMKVLRYSHSRRRLSASRAGLAGGGSAARLRGVRPMSFDSSTQAVSGCGDATASGDVAGAGVGGSGAEPPGGGGDGAGGMDSRGRGPPRGRDGRLRGRRKMSEPERRKEEDARATSSGSTEEGVTT</sequence>
<feature type="region of interest" description="Disordered" evidence="1">
    <location>
        <begin position="348"/>
        <end position="415"/>
    </location>
</feature>
<dbReference type="InParanoid" id="D8LJA5"/>
<evidence type="ECO:0000313" key="3">
    <source>
        <dbReference type="EMBL" id="CBN76989.1"/>
    </source>
</evidence>
<dbReference type="EMBL" id="FN649740">
    <property type="protein sequence ID" value="CBN76989.1"/>
    <property type="molecule type" value="Genomic_DNA"/>
</dbReference>
<reference evidence="3 4" key="1">
    <citation type="journal article" date="2010" name="Nature">
        <title>The Ectocarpus genome and the independent evolution of multicellularity in brown algae.</title>
        <authorList>
            <person name="Cock J.M."/>
            <person name="Sterck L."/>
            <person name="Rouze P."/>
            <person name="Scornet D."/>
            <person name="Allen A.E."/>
            <person name="Amoutzias G."/>
            <person name="Anthouard V."/>
            <person name="Artiguenave F."/>
            <person name="Aury J.M."/>
            <person name="Badger J.H."/>
            <person name="Beszteri B."/>
            <person name="Billiau K."/>
            <person name="Bonnet E."/>
            <person name="Bothwell J.H."/>
            <person name="Bowler C."/>
            <person name="Boyen C."/>
            <person name="Brownlee C."/>
            <person name="Carrano C.J."/>
            <person name="Charrier B."/>
            <person name="Cho G.Y."/>
            <person name="Coelho S.M."/>
            <person name="Collen J."/>
            <person name="Corre E."/>
            <person name="Da Silva C."/>
            <person name="Delage L."/>
            <person name="Delaroque N."/>
            <person name="Dittami S.M."/>
            <person name="Doulbeau S."/>
            <person name="Elias M."/>
            <person name="Farnham G."/>
            <person name="Gachon C.M."/>
            <person name="Gschloessl B."/>
            <person name="Heesch S."/>
            <person name="Jabbari K."/>
            <person name="Jubin C."/>
            <person name="Kawai H."/>
            <person name="Kimura K."/>
            <person name="Kloareg B."/>
            <person name="Kupper F.C."/>
            <person name="Lang D."/>
            <person name="Le Bail A."/>
            <person name="Leblanc C."/>
            <person name="Lerouge P."/>
            <person name="Lohr M."/>
            <person name="Lopez P.J."/>
            <person name="Martens C."/>
            <person name="Maumus F."/>
            <person name="Michel G."/>
            <person name="Miranda-Saavedra D."/>
            <person name="Morales J."/>
            <person name="Moreau H."/>
            <person name="Motomura T."/>
            <person name="Nagasato C."/>
            <person name="Napoli C.A."/>
            <person name="Nelson D.R."/>
            <person name="Nyvall-Collen P."/>
            <person name="Peters A.F."/>
            <person name="Pommier C."/>
            <person name="Potin P."/>
            <person name="Poulain J."/>
            <person name="Quesneville H."/>
            <person name="Read B."/>
            <person name="Rensing S.A."/>
            <person name="Ritter A."/>
            <person name="Rousvoal S."/>
            <person name="Samanta M."/>
            <person name="Samson G."/>
            <person name="Schroeder D.C."/>
            <person name="Segurens B."/>
            <person name="Strittmatter M."/>
            <person name="Tonon T."/>
            <person name="Tregear J.W."/>
            <person name="Valentin K."/>
            <person name="von Dassow P."/>
            <person name="Yamagishi T."/>
            <person name="Van de Peer Y."/>
            <person name="Wincker P."/>
        </authorList>
    </citation>
    <scope>NUCLEOTIDE SEQUENCE [LARGE SCALE GENOMIC DNA]</scope>
    <source>
        <strain evidence="4">Ec32 / CCAP1310/4</strain>
    </source>
</reference>
<feature type="region of interest" description="Disordered" evidence="1">
    <location>
        <begin position="262"/>
        <end position="288"/>
    </location>
</feature>
<feature type="compositionally biased region" description="Gly residues" evidence="1">
    <location>
        <begin position="348"/>
        <end position="370"/>
    </location>
</feature>